<reference evidence="2" key="1">
    <citation type="submission" date="2018-05" db="EMBL/GenBank/DDBJ databases">
        <authorList>
            <person name="Lanie J.A."/>
            <person name="Ng W.-L."/>
            <person name="Kazmierczak K.M."/>
            <person name="Andrzejewski T.M."/>
            <person name="Davidsen T.M."/>
            <person name="Wayne K.J."/>
            <person name="Tettelin H."/>
            <person name="Glass J.I."/>
            <person name="Rusch D."/>
            <person name="Podicherti R."/>
            <person name="Tsui H.-C.T."/>
            <person name="Winkler M.E."/>
        </authorList>
    </citation>
    <scope>NUCLEOTIDE SEQUENCE</scope>
</reference>
<sequence length="99" mass="10794">MSKTFKALEASEENGRFNLSVIEKKFEDLPEGDLLIKVEYSSLNYKDAMSASGIPGVTRNYPHTPGIDATGEIVESEVGDFKEGDKVIVTGYDLGMNTS</sequence>
<name>A0A382RQE6_9ZZZZ</name>
<gene>
    <name evidence="2" type="ORF">METZ01_LOCUS352022</name>
</gene>
<proteinExistence type="predicted"/>
<accession>A0A382RQE6</accession>
<organism evidence="2">
    <name type="scientific">marine metagenome</name>
    <dbReference type="NCBI Taxonomy" id="408172"/>
    <lineage>
        <taxon>unclassified sequences</taxon>
        <taxon>metagenomes</taxon>
        <taxon>ecological metagenomes</taxon>
    </lineage>
</organism>
<evidence type="ECO:0000313" key="2">
    <source>
        <dbReference type="EMBL" id="SVC99168.1"/>
    </source>
</evidence>
<dbReference type="EMBL" id="UINC01123001">
    <property type="protein sequence ID" value="SVC99168.1"/>
    <property type="molecule type" value="Genomic_DNA"/>
</dbReference>
<dbReference type="AlphaFoldDB" id="A0A382RQE6"/>
<dbReference type="SUPFAM" id="SSF50129">
    <property type="entry name" value="GroES-like"/>
    <property type="match status" value="1"/>
</dbReference>
<dbReference type="InterPro" id="IPR013154">
    <property type="entry name" value="ADH-like_N"/>
</dbReference>
<evidence type="ECO:0000259" key="1">
    <source>
        <dbReference type="Pfam" id="PF08240"/>
    </source>
</evidence>
<feature type="non-terminal residue" evidence="2">
    <location>
        <position position="99"/>
    </location>
</feature>
<protein>
    <recommendedName>
        <fullName evidence="1">Alcohol dehydrogenase-like N-terminal domain-containing protein</fullName>
    </recommendedName>
</protein>
<dbReference type="Gene3D" id="3.90.180.10">
    <property type="entry name" value="Medium-chain alcohol dehydrogenases, catalytic domain"/>
    <property type="match status" value="1"/>
</dbReference>
<dbReference type="InterPro" id="IPR011032">
    <property type="entry name" value="GroES-like_sf"/>
</dbReference>
<feature type="domain" description="Alcohol dehydrogenase-like N-terminal" evidence="1">
    <location>
        <begin position="31"/>
        <end position="90"/>
    </location>
</feature>
<dbReference type="Pfam" id="PF08240">
    <property type="entry name" value="ADH_N"/>
    <property type="match status" value="1"/>
</dbReference>